<sequence length="131" mass="14577">MSNIWLLVRSSNTLSTLESLSVSSNDSNGSYPDEKRSNRRRKVVLLLAKLHEYIAHVDAGWNQLVQFTTYKAAYAGKQVIQVDPYNTSQACSESGLIVKKGLKNRVHSCSCGYTEDRDINVAKNILKKAVA</sequence>
<name>A0A926RU51_9BACL</name>
<evidence type="ECO:0000259" key="2">
    <source>
        <dbReference type="Pfam" id="PF07282"/>
    </source>
</evidence>
<protein>
    <submittedName>
        <fullName evidence="3">Transposase</fullName>
    </submittedName>
</protein>
<dbReference type="Proteomes" id="UP000661691">
    <property type="component" value="Unassembled WGS sequence"/>
</dbReference>
<dbReference type="AlphaFoldDB" id="A0A926RU51"/>
<accession>A0A926RU51</accession>
<reference evidence="3" key="1">
    <citation type="submission" date="2020-09" db="EMBL/GenBank/DDBJ databases">
        <title>A novel bacterium of genus Hazenella, isolated from South China Sea.</title>
        <authorList>
            <person name="Huang H."/>
            <person name="Mo K."/>
            <person name="Hu Y."/>
        </authorList>
    </citation>
    <scope>NUCLEOTIDE SEQUENCE</scope>
    <source>
        <strain evidence="3">IB182357</strain>
    </source>
</reference>
<gene>
    <name evidence="3" type="ORF">IC620_14525</name>
</gene>
<dbReference type="Pfam" id="PF07282">
    <property type="entry name" value="Cas12f1-like_TNB"/>
    <property type="match status" value="1"/>
</dbReference>
<evidence type="ECO:0000256" key="1">
    <source>
        <dbReference type="ARBA" id="ARBA00023125"/>
    </source>
</evidence>
<evidence type="ECO:0000313" key="3">
    <source>
        <dbReference type="EMBL" id="MBD1373560.1"/>
    </source>
</evidence>
<keyword evidence="1" id="KW-0238">DNA-binding</keyword>
<keyword evidence="4" id="KW-1185">Reference proteome</keyword>
<dbReference type="InterPro" id="IPR010095">
    <property type="entry name" value="Cas12f1-like_TNB"/>
</dbReference>
<evidence type="ECO:0000313" key="4">
    <source>
        <dbReference type="Proteomes" id="UP000661691"/>
    </source>
</evidence>
<feature type="domain" description="Cas12f1-like TNB" evidence="2">
    <location>
        <begin position="61"/>
        <end position="125"/>
    </location>
</feature>
<dbReference type="EMBL" id="JACXAH010000028">
    <property type="protein sequence ID" value="MBD1373560.1"/>
    <property type="molecule type" value="Genomic_DNA"/>
</dbReference>
<organism evidence="3 4">
    <name type="scientific">Polycladospora coralii</name>
    <dbReference type="NCBI Taxonomy" id="2771432"/>
    <lineage>
        <taxon>Bacteria</taxon>
        <taxon>Bacillati</taxon>
        <taxon>Bacillota</taxon>
        <taxon>Bacilli</taxon>
        <taxon>Bacillales</taxon>
        <taxon>Thermoactinomycetaceae</taxon>
        <taxon>Polycladospora</taxon>
    </lineage>
</organism>
<proteinExistence type="predicted"/>
<dbReference type="RefSeq" id="WP_191141098.1">
    <property type="nucleotide sequence ID" value="NZ_JACXAG020000013.1"/>
</dbReference>
<dbReference type="GO" id="GO:0003677">
    <property type="term" value="F:DNA binding"/>
    <property type="evidence" value="ECO:0007669"/>
    <property type="project" value="UniProtKB-KW"/>
</dbReference>
<comment type="caution">
    <text evidence="3">The sequence shown here is derived from an EMBL/GenBank/DDBJ whole genome shotgun (WGS) entry which is preliminary data.</text>
</comment>